<comment type="similarity">
    <text evidence="1">Belongs to the ATP-dependent AMP-binding enzyme family.</text>
</comment>
<dbReference type="InterPro" id="IPR045851">
    <property type="entry name" value="AMP-bd_C_sf"/>
</dbReference>
<dbReference type="SUPFAM" id="SSF56801">
    <property type="entry name" value="Acetyl-CoA synthetase-like"/>
    <property type="match status" value="1"/>
</dbReference>
<dbReference type="Gene3D" id="3.30.300.30">
    <property type="match status" value="1"/>
</dbReference>
<evidence type="ECO:0000259" key="4">
    <source>
        <dbReference type="Pfam" id="PF13193"/>
    </source>
</evidence>
<protein>
    <submittedName>
        <fullName evidence="5">AMP-binding protein</fullName>
    </submittedName>
</protein>
<dbReference type="InterPro" id="IPR025110">
    <property type="entry name" value="AMP-bd_C"/>
</dbReference>
<gene>
    <name evidence="5" type="ORF">IU459_26305</name>
</gene>
<evidence type="ECO:0000256" key="2">
    <source>
        <dbReference type="ARBA" id="ARBA00022598"/>
    </source>
</evidence>
<dbReference type="PROSITE" id="PS00455">
    <property type="entry name" value="AMP_BINDING"/>
    <property type="match status" value="1"/>
</dbReference>
<feature type="domain" description="AMP-binding enzyme C-terminal" evidence="4">
    <location>
        <begin position="423"/>
        <end position="498"/>
    </location>
</feature>
<dbReference type="PANTHER" id="PTHR43201">
    <property type="entry name" value="ACYL-COA SYNTHETASE"/>
    <property type="match status" value="1"/>
</dbReference>
<dbReference type="EMBL" id="JADLQX010000022">
    <property type="protein sequence ID" value="MBF6301031.1"/>
    <property type="molecule type" value="Genomic_DNA"/>
</dbReference>
<evidence type="ECO:0000313" key="6">
    <source>
        <dbReference type="Proteomes" id="UP000702209"/>
    </source>
</evidence>
<dbReference type="InterPro" id="IPR042099">
    <property type="entry name" value="ANL_N_sf"/>
</dbReference>
<reference evidence="5 6" key="1">
    <citation type="submission" date="2020-10" db="EMBL/GenBank/DDBJ databases">
        <title>Identification of Nocardia species via Next-generation sequencing and recognition of intraspecies genetic diversity.</title>
        <authorList>
            <person name="Li P."/>
            <person name="Li P."/>
            <person name="Lu B."/>
        </authorList>
    </citation>
    <scope>NUCLEOTIDE SEQUENCE [LARGE SCALE GENOMIC DNA]</scope>
    <source>
        <strain evidence="5 6">BJ06-0157</strain>
    </source>
</reference>
<dbReference type="PANTHER" id="PTHR43201:SF5">
    <property type="entry name" value="MEDIUM-CHAIN ACYL-COA LIGASE ACSF2, MITOCHONDRIAL"/>
    <property type="match status" value="1"/>
</dbReference>
<feature type="domain" description="AMP-dependent synthetase/ligase" evidence="3">
    <location>
        <begin position="45"/>
        <end position="373"/>
    </location>
</feature>
<evidence type="ECO:0000313" key="5">
    <source>
        <dbReference type="EMBL" id="MBF6301031.1"/>
    </source>
</evidence>
<dbReference type="InterPro" id="IPR000873">
    <property type="entry name" value="AMP-dep_synth/lig_dom"/>
</dbReference>
<name>A0ABS0CXF7_9NOCA</name>
<evidence type="ECO:0000256" key="1">
    <source>
        <dbReference type="ARBA" id="ARBA00006432"/>
    </source>
</evidence>
<dbReference type="InterPro" id="IPR020845">
    <property type="entry name" value="AMP-binding_CS"/>
</dbReference>
<keyword evidence="2" id="KW-0436">Ligase</keyword>
<dbReference type="Pfam" id="PF00501">
    <property type="entry name" value="AMP-binding"/>
    <property type="match status" value="1"/>
</dbReference>
<evidence type="ECO:0000259" key="3">
    <source>
        <dbReference type="Pfam" id="PF00501"/>
    </source>
</evidence>
<keyword evidence="6" id="KW-1185">Reference proteome</keyword>
<dbReference type="Pfam" id="PF13193">
    <property type="entry name" value="AMP-binding_C"/>
    <property type="match status" value="1"/>
</dbReference>
<dbReference type="Proteomes" id="UP000702209">
    <property type="component" value="Unassembled WGS sequence"/>
</dbReference>
<comment type="caution">
    <text evidence="5">The sequence shown here is derived from an EMBL/GenBank/DDBJ whole genome shotgun (WGS) entry which is preliminary data.</text>
</comment>
<dbReference type="Gene3D" id="3.40.50.12780">
    <property type="entry name" value="N-terminal domain of ligase-like"/>
    <property type="match status" value="1"/>
</dbReference>
<sequence>MRARSTGSISELPLPCNLHHNASGGAIVHQIVDLPEFRATWNPSGPCIADDRAQLDNETFAQRVREASAVLYAHGVREGDVVALVLPNRLEFVVILFAAWRLGAAVTPVRPDSTSDELRYQVADCSAAVVITEGGPGAGTLDVAEVTATGAARPAPAAVTVDPAAPALVIYTSGTTGQPKGVVLDHANVAAMCEMLVTALALDDTDHSLLILPLFHVNGIVVSVLSPLLAGGRATIADRFSASAFFDVVARVRPTYFSAVPAIYAMLVAQPESRIPDTSSLRRVICGAAPMPAELIARFETRFGVPIVEGYGLSEGTCASTLNPPSGPRKPGTVGLPLPGQTVAIMDADGRLVAAGTSGEVVIRGANVMRGYLGRPEATARTVVDGWLHTGDVGYFDPDGYLVLVDRIKDMIIRGGENIYPKEIENVLHTHPAVLEAAVVGAPDPVLGEVPVAHVVTMPAAGVDAAELIAHCRNCLARTKLPVSIELTDALPRNPVGKIDKRKLRALVADAVTTP</sequence>
<accession>A0ABS0CXF7</accession>
<organism evidence="5 6">
    <name type="scientific">Nocardia amamiensis</name>
    <dbReference type="NCBI Taxonomy" id="404578"/>
    <lineage>
        <taxon>Bacteria</taxon>
        <taxon>Bacillati</taxon>
        <taxon>Actinomycetota</taxon>
        <taxon>Actinomycetes</taxon>
        <taxon>Mycobacteriales</taxon>
        <taxon>Nocardiaceae</taxon>
        <taxon>Nocardia</taxon>
    </lineage>
</organism>
<proteinExistence type="inferred from homology"/>